<sequence length="317" mass="33319">MRIGIGLPAAVPGTPAAATGRWAAAAEERGFCSVGVIDRLVYDNLDPLVALAAAAVCTGRVELLTTVLNIGYRRDAVVLAKQIASVELLSEGRLTVGLALGGWPEDYAAGEVSLRGRGAVMDATLTTMRRVWAGEYAGASGPMPALPAGRPGLLLGGLVPAAHKRVATRAQGWVAPSFGLTTLTEGAAAVRREWRNLSRDGEPRVVVERYFCLGEHAERNADRYLAHYYGSEYFPSVRADTLTGGKQVQDELGRLSAAGCDDVILFPCTGDLGQLTALADVLDEIGATHPDGYTFPSPASARPCDVGPEHPPTGERG</sequence>
<feature type="region of interest" description="Disordered" evidence="1">
    <location>
        <begin position="292"/>
        <end position="317"/>
    </location>
</feature>
<dbReference type="Pfam" id="PF00296">
    <property type="entry name" value="Bac_luciferase"/>
    <property type="match status" value="1"/>
</dbReference>
<keyword evidence="4" id="KW-1185">Reference proteome</keyword>
<accession>A0ABV3DWS1</accession>
<dbReference type="Proteomes" id="UP001551482">
    <property type="component" value="Unassembled WGS sequence"/>
</dbReference>
<feature type="domain" description="Luciferase-like" evidence="2">
    <location>
        <begin position="3"/>
        <end position="230"/>
    </location>
</feature>
<dbReference type="Gene3D" id="3.20.20.30">
    <property type="entry name" value="Luciferase-like domain"/>
    <property type="match status" value="1"/>
</dbReference>
<reference evidence="3 4" key="1">
    <citation type="submission" date="2024-06" db="EMBL/GenBank/DDBJ databases">
        <title>The Natural Products Discovery Center: Release of the First 8490 Sequenced Strains for Exploring Actinobacteria Biosynthetic Diversity.</title>
        <authorList>
            <person name="Kalkreuter E."/>
            <person name="Kautsar S.A."/>
            <person name="Yang D."/>
            <person name="Bader C.D."/>
            <person name="Teijaro C.N."/>
            <person name="Fluegel L."/>
            <person name="Davis C.M."/>
            <person name="Simpson J.R."/>
            <person name="Lauterbach L."/>
            <person name="Steele A.D."/>
            <person name="Gui C."/>
            <person name="Meng S."/>
            <person name="Li G."/>
            <person name="Viehrig K."/>
            <person name="Ye F."/>
            <person name="Su P."/>
            <person name="Kiefer A.F."/>
            <person name="Nichols A."/>
            <person name="Cepeda A.J."/>
            <person name="Yan W."/>
            <person name="Fan B."/>
            <person name="Jiang Y."/>
            <person name="Adhikari A."/>
            <person name="Zheng C.-J."/>
            <person name="Schuster L."/>
            <person name="Cowan T.M."/>
            <person name="Smanski M.J."/>
            <person name="Chevrette M.G."/>
            <person name="De Carvalho L.P.S."/>
            <person name="Shen B."/>
        </authorList>
    </citation>
    <scope>NUCLEOTIDE SEQUENCE [LARGE SCALE GENOMIC DNA]</scope>
    <source>
        <strain evidence="3 4">NPDC048946</strain>
    </source>
</reference>
<dbReference type="InterPro" id="IPR051260">
    <property type="entry name" value="Diverse_substr_monoxygenases"/>
</dbReference>
<gene>
    <name evidence="3" type="ORF">AB0C36_42850</name>
</gene>
<dbReference type="InterPro" id="IPR011251">
    <property type="entry name" value="Luciferase-like_dom"/>
</dbReference>
<dbReference type="InterPro" id="IPR036661">
    <property type="entry name" value="Luciferase-like_sf"/>
</dbReference>
<evidence type="ECO:0000256" key="1">
    <source>
        <dbReference type="SAM" id="MobiDB-lite"/>
    </source>
</evidence>
<name>A0ABV3DWS1_9ACTN</name>
<comment type="caution">
    <text evidence="3">The sequence shown here is derived from an EMBL/GenBank/DDBJ whole genome shotgun (WGS) entry which is preliminary data.</text>
</comment>
<dbReference type="SUPFAM" id="SSF51679">
    <property type="entry name" value="Bacterial luciferase-like"/>
    <property type="match status" value="1"/>
</dbReference>
<proteinExistence type="predicted"/>
<organism evidence="3 4">
    <name type="scientific">Streptodolium elevatio</name>
    <dbReference type="NCBI Taxonomy" id="3157996"/>
    <lineage>
        <taxon>Bacteria</taxon>
        <taxon>Bacillati</taxon>
        <taxon>Actinomycetota</taxon>
        <taxon>Actinomycetes</taxon>
        <taxon>Kitasatosporales</taxon>
        <taxon>Streptomycetaceae</taxon>
        <taxon>Streptodolium</taxon>
    </lineage>
</organism>
<evidence type="ECO:0000313" key="4">
    <source>
        <dbReference type="Proteomes" id="UP001551482"/>
    </source>
</evidence>
<dbReference type="EMBL" id="JBEZFP010000267">
    <property type="protein sequence ID" value="MEU8140210.1"/>
    <property type="molecule type" value="Genomic_DNA"/>
</dbReference>
<evidence type="ECO:0000259" key="2">
    <source>
        <dbReference type="Pfam" id="PF00296"/>
    </source>
</evidence>
<dbReference type="PANTHER" id="PTHR30011">
    <property type="entry name" value="ALKANESULFONATE MONOOXYGENASE-RELATED"/>
    <property type="match status" value="1"/>
</dbReference>
<evidence type="ECO:0000313" key="3">
    <source>
        <dbReference type="EMBL" id="MEU8140210.1"/>
    </source>
</evidence>
<dbReference type="PANTHER" id="PTHR30011:SF32">
    <property type="entry name" value="CONSERVED PROTEIN"/>
    <property type="match status" value="1"/>
</dbReference>
<dbReference type="RefSeq" id="WP_358365165.1">
    <property type="nucleotide sequence ID" value="NZ_JBEZFP010000267.1"/>
</dbReference>
<protein>
    <submittedName>
        <fullName evidence="3">LLM class flavin-dependent oxidoreductase</fullName>
    </submittedName>
</protein>